<protein>
    <submittedName>
        <fullName evidence="10">Arylsulfatase</fullName>
        <ecNumber evidence="10">3.1.6.1</ecNumber>
    </submittedName>
</protein>
<feature type="chain" id="PRO_5023146943" evidence="8">
    <location>
        <begin position="23"/>
        <end position="110"/>
    </location>
</feature>
<feature type="domain" description="Sulfatase N-terminal" evidence="9">
    <location>
        <begin position="26"/>
        <end position="94"/>
    </location>
</feature>
<dbReference type="Proteomes" id="UP000316213">
    <property type="component" value="Unassembled WGS sequence"/>
</dbReference>
<proteinExistence type="inferred from homology"/>
<evidence type="ECO:0000256" key="1">
    <source>
        <dbReference type="ARBA" id="ARBA00001913"/>
    </source>
</evidence>
<dbReference type="GO" id="GO:0046872">
    <property type="term" value="F:metal ion binding"/>
    <property type="evidence" value="ECO:0007669"/>
    <property type="project" value="UniProtKB-KW"/>
</dbReference>
<dbReference type="PANTHER" id="PTHR42693:SF42">
    <property type="entry name" value="ARYLSULFATASE G"/>
    <property type="match status" value="1"/>
</dbReference>
<dbReference type="EC" id="3.1.6.1" evidence="10"/>
<comment type="caution">
    <text evidence="10">The sequence shown here is derived from an EMBL/GenBank/DDBJ whole genome shotgun (WGS) entry which is preliminary data.</text>
</comment>
<evidence type="ECO:0000256" key="4">
    <source>
        <dbReference type="ARBA" id="ARBA00022729"/>
    </source>
</evidence>
<feature type="compositionally biased region" description="Pro residues" evidence="7">
    <location>
        <begin position="99"/>
        <end position="110"/>
    </location>
</feature>
<keyword evidence="3" id="KW-0479">Metal-binding</keyword>
<feature type="region of interest" description="Disordered" evidence="7">
    <location>
        <begin position="89"/>
        <end position="110"/>
    </location>
</feature>
<evidence type="ECO:0000313" key="11">
    <source>
        <dbReference type="Proteomes" id="UP000316213"/>
    </source>
</evidence>
<keyword evidence="11" id="KW-1185">Reference proteome</keyword>
<dbReference type="EMBL" id="SJPM01000034">
    <property type="protein sequence ID" value="TWT86410.1"/>
    <property type="molecule type" value="Genomic_DNA"/>
</dbReference>
<organism evidence="10 11">
    <name type="scientific">Neorhodopirellula pilleata</name>
    <dbReference type="NCBI Taxonomy" id="2714738"/>
    <lineage>
        <taxon>Bacteria</taxon>
        <taxon>Pseudomonadati</taxon>
        <taxon>Planctomycetota</taxon>
        <taxon>Planctomycetia</taxon>
        <taxon>Pirellulales</taxon>
        <taxon>Pirellulaceae</taxon>
        <taxon>Neorhodopirellula</taxon>
    </lineage>
</organism>
<reference evidence="10 11" key="1">
    <citation type="submission" date="2019-02" db="EMBL/GenBank/DDBJ databases">
        <title>Deep-cultivation of Planctomycetes and their phenomic and genomic characterization uncovers novel biology.</title>
        <authorList>
            <person name="Wiegand S."/>
            <person name="Jogler M."/>
            <person name="Boedeker C."/>
            <person name="Pinto D."/>
            <person name="Vollmers J."/>
            <person name="Rivas-Marin E."/>
            <person name="Kohn T."/>
            <person name="Peeters S.H."/>
            <person name="Heuer A."/>
            <person name="Rast P."/>
            <person name="Oberbeckmann S."/>
            <person name="Bunk B."/>
            <person name="Jeske O."/>
            <person name="Meyerdierks A."/>
            <person name="Storesund J.E."/>
            <person name="Kallscheuer N."/>
            <person name="Luecker S."/>
            <person name="Lage O.M."/>
            <person name="Pohl T."/>
            <person name="Merkel B.J."/>
            <person name="Hornburger P."/>
            <person name="Mueller R.-W."/>
            <person name="Bruemmer F."/>
            <person name="Labrenz M."/>
            <person name="Spormann A.M."/>
            <person name="Op Den Camp H."/>
            <person name="Overmann J."/>
            <person name="Amann R."/>
            <person name="Jetten M.S.M."/>
            <person name="Mascher T."/>
            <person name="Medema M.H."/>
            <person name="Devos D.P."/>
            <person name="Kaster A.-K."/>
            <person name="Ovreas L."/>
            <person name="Rohde M."/>
            <person name="Galperin M.Y."/>
            <person name="Jogler C."/>
        </authorList>
    </citation>
    <scope>NUCLEOTIDE SEQUENCE [LARGE SCALE GENOMIC DNA]</scope>
    <source>
        <strain evidence="10 11">Pla100</strain>
    </source>
</reference>
<dbReference type="Pfam" id="PF00884">
    <property type="entry name" value="Sulfatase"/>
    <property type="match status" value="1"/>
</dbReference>
<comment type="similarity">
    <text evidence="2">Belongs to the sulfatase family.</text>
</comment>
<evidence type="ECO:0000259" key="9">
    <source>
        <dbReference type="Pfam" id="PF00884"/>
    </source>
</evidence>
<evidence type="ECO:0000256" key="3">
    <source>
        <dbReference type="ARBA" id="ARBA00022723"/>
    </source>
</evidence>
<dbReference type="AlphaFoldDB" id="A0A5C5ZH08"/>
<dbReference type="OrthoDB" id="291352at2"/>
<dbReference type="Gene3D" id="3.40.720.10">
    <property type="entry name" value="Alkaline Phosphatase, subunit A"/>
    <property type="match status" value="1"/>
</dbReference>
<keyword evidence="5 10" id="KW-0378">Hydrolase</keyword>
<dbReference type="InterPro" id="IPR000917">
    <property type="entry name" value="Sulfatase_N"/>
</dbReference>
<keyword evidence="6" id="KW-0106">Calcium</keyword>
<dbReference type="PANTHER" id="PTHR42693">
    <property type="entry name" value="ARYLSULFATASE FAMILY MEMBER"/>
    <property type="match status" value="1"/>
</dbReference>
<evidence type="ECO:0000256" key="8">
    <source>
        <dbReference type="SAM" id="SignalP"/>
    </source>
</evidence>
<name>A0A5C5ZH08_9BACT</name>
<accession>A0A5C5ZH08</accession>
<feature type="signal peptide" evidence="8">
    <location>
        <begin position="1"/>
        <end position="22"/>
    </location>
</feature>
<comment type="cofactor">
    <cofactor evidence="1">
        <name>Ca(2+)</name>
        <dbReference type="ChEBI" id="CHEBI:29108"/>
    </cofactor>
</comment>
<dbReference type="InterPro" id="IPR017850">
    <property type="entry name" value="Alkaline_phosphatase_core_sf"/>
</dbReference>
<evidence type="ECO:0000256" key="7">
    <source>
        <dbReference type="SAM" id="MobiDB-lite"/>
    </source>
</evidence>
<evidence type="ECO:0000313" key="10">
    <source>
        <dbReference type="EMBL" id="TWT86410.1"/>
    </source>
</evidence>
<sequence precursor="true">MMNRLMQLISLLCIAATSSIAAADKPNIVFVMIDDLGAEQVGCYGSETYKTPHIDKLATKGMLFNNAFAQPMCQISRATLMTGQYGFRNGFPKNNDRPLNPPYSPSAPLG</sequence>
<evidence type="ECO:0000256" key="2">
    <source>
        <dbReference type="ARBA" id="ARBA00008779"/>
    </source>
</evidence>
<dbReference type="GO" id="GO:0004065">
    <property type="term" value="F:arylsulfatase activity"/>
    <property type="evidence" value="ECO:0007669"/>
    <property type="project" value="UniProtKB-EC"/>
</dbReference>
<dbReference type="InterPro" id="IPR050738">
    <property type="entry name" value="Sulfatase"/>
</dbReference>
<evidence type="ECO:0000256" key="5">
    <source>
        <dbReference type="ARBA" id="ARBA00022801"/>
    </source>
</evidence>
<keyword evidence="4 8" id="KW-0732">Signal</keyword>
<gene>
    <name evidence="10" type="ORF">Pla100_60810</name>
</gene>
<evidence type="ECO:0000256" key="6">
    <source>
        <dbReference type="ARBA" id="ARBA00022837"/>
    </source>
</evidence>
<dbReference type="SUPFAM" id="SSF53649">
    <property type="entry name" value="Alkaline phosphatase-like"/>
    <property type="match status" value="1"/>
</dbReference>